<name>A0A2H0XA73_UNCKA</name>
<organism evidence="1 2">
    <name type="scientific">candidate division WWE3 bacterium CG08_land_8_20_14_0_20_41_15</name>
    <dbReference type="NCBI Taxonomy" id="1975086"/>
    <lineage>
        <taxon>Bacteria</taxon>
        <taxon>Katanobacteria</taxon>
    </lineage>
</organism>
<protein>
    <submittedName>
        <fullName evidence="1">Uncharacterized protein</fullName>
    </submittedName>
</protein>
<accession>A0A2H0XA73</accession>
<proteinExistence type="predicted"/>
<gene>
    <name evidence="1" type="ORF">COT51_00615</name>
</gene>
<dbReference type="EMBL" id="PEYV01000012">
    <property type="protein sequence ID" value="PIS21837.1"/>
    <property type="molecule type" value="Genomic_DNA"/>
</dbReference>
<dbReference type="Proteomes" id="UP000231098">
    <property type="component" value="Unassembled WGS sequence"/>
</dbReference>
<comment type="caution">
    <text evidence="1">The sequence shown here is derived from an EMBL/GenBank/DDBJ whole genome shotgun (WGS) entry which is preliminary data.</text>
</comment>
<evidence type="ECO:0000313" key="2">
    <source>
        <dbReference type="Proteomes" id="UP000231098"/>
    </source>
</evidence>
<reference evidence="2" key="1">
    <citation type="submission" date="2017-09" db="EMBL/GenBank/DDBJ databases">
        <title>Depth-based differentiation of microbial function through sediment-hosted aquifers and enrichment of novel symbionts in the deep terrestrial subsurface.</title>
        <authorList>
            <person name="Probst A.J."/>
            <person name="Ladd B."/>
            <person name="Jarett J.K."/>
            <person name="Geller-Mcgrath D.E."/>
            <person name="Sieber C.M.K."/>
            <person name="Emerson J.B."/>
            <person name="Anantharaman K."/>
            <person name="Thomas B.C."/>
            <person name="Malmstrom R."/>
            <person name="Stieglmeier M."/>
            <person name="Klingl A."/>
            <person name="Woyke T."/>
            <person name="Ryan C.M."/>
            <person name="Banfield J.F."/>
        </authorList>
    </citation>
    <scope>NUCLEOTIDE SEQUENCE [LARGE SCALE GENOMIC DNA]</scope>
</reference>
<evidence type="ECO:0000313" key="1">
    <source>
        <dbReference type="EMBL" id="PIS21837.1"/>
    </source>
</evidence>
<sequence>MSEPEVSLQEIQVRFQHNLETRNYGERCMAIDLAKIRTILEETYATGLKKVVSLLDKRRGEAVSEVRSILEKVATAYANNRVFVVVVTGIDDWPCFSTCAVRGGRSLSQLMIINWAVEVEQSSGEIHQVLQYLQRASGKDSPEALVALEGFAKMIGEQTGVGFSVKKMFSQADVD</sequence>
<dbReference type="AlphaFoldDB" id="A0A2H0XA73"/>